<gene>
    <name evidence="4" type="ORF">PPROV_000217500</name>
</gene>
<evidence type="ECO:0000256" key="1">
    <source>
        <dbReference type="SAM" id="Coils"/>
    </source>
</evidence>
<evidence type="ECO:0000256" key="3">
    <source>
        <dbReference type="SAM" id="Phobius"/>
    </source>
</evidence>
<proteinExistence type="predicted"/>
<keyword evidence="3" id="KW-1133">Transmembrane helix</keyword>
<feature type="region of interest" description="Disordered" evidence="2">
    <location>
        <begin position="217"/>
        <end position="246"/>
    </location>
</feature>
<sequence>MPPPHAVLGVDADTVAVFVTVAGCVAASSVSAAAFAAREAFMEWKDAAKAVKRASDAITDGLPPTLDSVTGAASGITEKLPAFDSVRDAADTVTHVCNDTLPPAITSVTAAAESVRGVTQNIHDAPGHVGRGVVAGARGVGGAVGGAVGGVAGAARNTQQALFSLLQKKEQMLDEKEKSLKREKEELDEALRREREILDDLYAVPRRNDEALPLVAKASEKMDDDDDEWMDNSTLKNGEQEKETKL</sequence>
<protein>
    <submittedName>
        <fullName evidence="4">Uncharacterized protein</fullName>
    </submittedName>
</protein>
<comment type="caution">
    <text evidence="4">The sequence shown here is derived from an EMBL/GenBank/DDBJ whole genome shotgun (WGS) entry which is preliminary data.</text>
</comment>
<dbReference type="Proteomes" id="UP000660262">
    <property type="component" value="Unassembled WGS sequence"/>
</dbReference>
<dbReference type="EMBL" id="BNJQ01000005">
    <property type="protein sequence ID" value="GHP03420.1"/>
    <property type="molecule type" value="Genomic_DNA"/>
</dbReference>
<keyword evidence="5" id="KW-1185">Reference proteome</keyword>
<feature type="coiled-coil region" evidence="1">
    <location>
        <begin position="166"/>
        <end position="200"/>
    </location>
</feature>
<reference evidence="4" key="1">
    <citation type="submission" date="2020-10" db="EMBL/GenBank/DDBJ databases">
        <title>Unveiling of a novel bifunctional photoreceptor, Dualchrome1, isolated from a cosmopolitan green alga.</title>
        <authorList>
            <person name="Suzuki S."/>
            <person name="Kawachi M."/>
        </authorList>
    </citation>
    <scope>NUCLEOTIDE SEQUENCE</scope>
    <source>
        <strain evidence="4">NIES 2893</strain>
    </source>
</reference>
<keyword evidence="3" id="KW-0812">Transmembrane</keyword>
<evidence type="ECO:0000256" key="2">
    <source>
        <dbReference type="SAM" id="MobiDB-lite"/>
    </source>
</evidence>
<accession>A0A830HBZ5</accession>
<dbReference type="AlphaFoldDB" id="A0A830HBZ5"/>
<organism evidence="4 5">
    <name type="scientific">Pycnococcus provasolii</name>
    <dbReference type="NCBI Taxonomy" id="41880"/>
    <lineage>
        <taxon>Eukaryota</taxon>
        <taxon>Viridiplantae</taxon>
        <taxon>Chlorophyta</taxon>
        <taxon>Pseudoscourfieldiophyceae</taxon>
        <taxon>Pseudoscourfieldiales</taxon>
        <taxon>Pycnococcaceae</taxon>
        <taxon>Pycnococcus</taxon>
    </lineage>
</organism>
<name>A0A830HBZ5_9CHLO</name>
<keyword evidence="3" id="KW-0472">Membrane</keyword>
<feature type="transmembrane region" description="Helical" evidence="3">
    <location>
        <begin position="15"/>
        <end position="37"/>
    </location>
</feature>
<evidence type="ECO:0000313" key="4">
    <source>
        <dbReference type="EMBL" id="GHP03420.1"/>
    </source>
</evidence>
<evidence type="ECO:0000313" key="5">
    <source>
        <dbReference type="Proteomes" id="UP000660262"/>
    </source>
</evidence>
<keyword evidence="1" id="KW-0175">Coiled coil</keyword>